<feature type="transmembrane region" description="Helical" evidence="1">
    <location>
        <begin position="65"/>
        <end position="87"/>
    </location>
</feature>
<reference evidence="3 4" key="1">
    <citation type="submission" date="2022-01" db="EMBL/GenBank/DDBJ databases">
        <title>Alkalihalobacillus sp. EGI L200015, a novel bacterium isolated from a salt lake sediment.</title>
        <authorList>
            <person name="Gao L."/>
            <person name="Fang B.-Z."/>
            <person name="Li W.-J."/>
        </authorList>
    </citation>
    <scope>NUCLEOTIDE SEQUENCE [LARGE SCALE GENOMIC DNA]</scope>
    <source>
        <strain evidence="3 4">KCTC 12718</strain>
    </source>
</reference>
<proteinExistence type="predicted"/>
<feature type="transmembrane region" description="Helical" evidence="1">
    <location>
        <begin position="20"/>
        <end position="45"/>
    </location>
</feature>
<evidence type="ECO:0000313" key="4">
    <source>
        <dbReference type="Proteomes" id="UP001649381"/>
    </source>
</evidence>
<gene>
    <name evidence="3" type="ORF">L2716_16260</name>
</gene>
<evidence type="ECO:0000313" key="3">
    <source>
        <dbReference type="EMBL" id="MCF6139291.1"/>
    </source>
</evidence>
<keyword evidence="1" id="KW-0472">Membrane</keyword>
<dbReference type="Pfam" id="PF04892">
    <property type="entry name" value="VanZ"/>
    <property type="match status" value="1"/>
</dbReference>
<name>A0ABS9H5A5_9BACL</name>
<feature type="transmembrane region" description="Helical" evidence="1">
    <location>
        <begin position="99"/>
        <end position="116"/>
    </location>
</feature>
<feature type="domain" description="VanZ-like" evidence="2">
    <location>
        <begin position="25"/>
        <end position="145"/>
    </location>
</feature>
<dbReference type="PANTHER" id="PTHR36834:SF2">
    <property type="entry name" value="MEMBRANE PROTEIN"/>
    <property type="match status" value="1"/>
</dbReference>
<dbReference type="Proteomes" id="UP001649381">
    <property type="component" value="Unassembled WGS sequence"/>
</dbReference>
<dbReference type="PANTHER" id="PTHR36834">
    <property type="entry name" value="MEMBRANE PROTEIN-RELATED"/>
    <property type="match status" value="1"/>
</dbReference>
<organism evidence="3 4">
    <name type="scientific">Pseudalkalibacillus berkeleyi</name>
    <dbReference type="NCBI Taxonomy" id="1069813"/>
    <lineage>
        <taxon>Bacteria</taxon>
        <taxon>Bacillati</taxon>
        <taxon>Bacillota</taxon>
        <taxon>Bacilli</taxon>
        <taxon>Bacillales</taxon>
        <taxon>Fictibacillaceae</taxon>
        <taxon>Pseudalkalibacillus</taxon>
    </lineage>
</organism>
<dbReference type="RefSeq" id="WP_236338055.1">
    <property type="nucleotide sequence ID" value="NZ_JAKIJS010000002.1"/>
</dbReference>
<dbReference type="EMBL" id="JAKIJS010000002">
    <property type="protein sequence ID" value="MCF6139291.1"/>
    <property type="molecule type" value="Genomic_DNA"/>
</dbReference>
<keyword evidence="1" id="KW-0812">Transmembrane</keyword>
<dbReference type="InterPro" id="IPR006976">
    <property type="entry name" value="VanZ-like"/>
</dbReference>
<accession>A0ABS9H5A5</accession>
<protein>
    <submittedName>
        <fullName evidence="3">VanZ family protein</fullName>
    </submittedName>
</protein>
<keyword evidence="1" id="KW-1133">Transmembrane helix</keyword>
<sequence>MEINNAPGQHRQIRSRWKWIGVILFIAYFAVLIYSTLFTFNYYIYGKSFNLVLFDSIRLMWRSGNYWLIFKNVIGNFLLFMPLGFLLPLISRKLARFRRMFFISFGMSAVIELVQFNYANRIFDIDDIFLNGLGGLVGLILYKVLAFFYRLIERNRRK</sequence>
<evidence type="ECO:0000259" key="2">
    <source>
        <dbReference type="Pfam" id="PF04892"/>
    </source>
</evidence>
<dbReference type="InterPro" id="IPR053150">
    <property type="entry name" value="Teicoplanin_resist-assoc"/>
</dbReference>
<evidence type="ECO:0000256" key="1">
    <source>
        <dbReference type="SAM" id="Phobius"/>
    </source>
</evidence>
<keyword evidence="4" id="KW-1185">Reference proteome</keyword>
<feature type="transmembrane region" description="Helical" evidence="1">
    <location>
        <begin position="128"/>
        <end position="152"/>
    </location>
</feature>
<comment type="caution">
    <text evidence="3">The sequence shown here is derived from an EMBL/GenBank/DDBJ whole genome shotgun (WGS) entry which is preliminary data.</text>
</comment>